<dbReference type="SUPFAM" id="SSF51735">
    <property type="entry name" value="NAD(P)-binding Rossmann-fold domains"/>
    <property type="match status" value="1"/>
</dbReference>
<dbReference type="InterPro" id="IPR057326">
    <property type="entry name" value="KR_dom"/>
</dbReference>
<dbReference type="InterPro" id="IPR036291">
    <property type="entry name" value="NAD(P)-bd_dom_sf"/>
</dbReference>
<dbReference type="GO" id="GO:0016616">
    <property type="term" value="F:oxidoreductase activity, acting on the CH-OH group of donors, NAD or NADP as acceptor"/>
    <property type="evidence" value="ECO:0007669"/>
    <property type="project" value="TreeGrafter"/>
</dbReference>
<dbReference type="EMBL" id="CP015625">
    <property type="protein sequence ID" value="AQT46518.1"/>
    <property type="molecule type" value="Genomic_DNA"/>
</dbReference>
<reference evidence="3 4" key="1">
    <citation type="submission" date="2016-11" db="EMBL/GenBank/DDBJ databases">
        <title>Comparative genomics of Bartonella apis.</title>
        <authorList>
            <person name="Engel P."/>
        </authorList>
    </citation>
    <scope>NUCLEOTIDE SEQUENCE [LARGE SCALE GENOMIC DNA]</scope>
    <source>
        <strain evidence="3 4">BBC0122</strain>
    </source>
</reference>
<protein>
    <submittedName>
        <fullName evidence="3">NAD(P)-dependent dehydrogenase, short-chain alcohol dehydrogenase family</fullName>
    </submittedName>
</protein>
<keyword evidence="4" id="KW-1185">Reference proteome</keyword>
<dbReference type="Gene3D" id="3.40.50.720">
    <property type="entry name" value="NAD(P)-binding Rossmann-like Domain"/>
    <property type="match status" value="1"/>
</dbReference>
<name>A0A1U9MFL3_9HYPH</name>
<evidence type="ECO:0000256" key="1">
    <source>
        <dbReference type="ARBA" id="ARBA00006484"/>
    </source>
</evidence>
<evidence type="ECO:0000313" key="3">
    <source>
        <dbReference type="EMBL" id="AQT46518.1"/>
    </source>
</evidence>
<dbReference type="InterPro" id="IPR002347">
    <property type="entry name" value="SDR_fam"/>
</dbReference>
<feature type="domain" description="Ketoreductase" evidence="2">
    <location>
        <begin position="6"/>
        <end position="186"/>
    </location>
</feature>
<dbReference type="PANTHER" id="PTHR42760">
    <property type="entry name" value="SHORT-CHAIN DEHYDROGENASES/REDUCTASES FAMILY MEMBER"/>
    <property type="match status" value="1"/>
</dbReference>
<proteinExistence type="inferred from homology"/>
<sequence>MSFDGKFYIITGGAGGIGLATAKYLAKRGARILAIDRQKASFSQSEAEFDRITFETCDVTDRKQIETIIGQAVEKFGMPDGLVTSAGVDRHHDFFSLSDDEFKNILDINVLGSFRFTQICARLWKEHPRQDNSTYAVVLLSSVNAIIATATHTAYATSKGAVAQMTRVMSVELAPYGIRVNAMAPGTIRTALLDALVKESPDALDSVLSRTPLGRVGNPEEIASSIAFLLDDASSYVTGQSLYADGGRTVQNLILKK</sequence>
<dbReference type="Proteomes" id="UP000189632">
    <property type="component" value="Chromosome"/>
</dbReference>
<dbReference type="CDD" id="cd05233">
    <property type="entry name" value="SDR_c"/>
    <property type="match status" value="1"/>
</dbReference>
<dbReference type="SMART" id="SM00822">
    <property type="entry name" value="PKS_KR"/>
    <property type="match status" value="1"/>
</dbReference>
<evidence type="ECO:0000259" key="2">
    <source>
        <dbReference type="SMART" id="SM00822"/>
    </source>
</evidence>
<organism evidence="3 4">
    <name type="scientific">Bartonella choladocola</name>
    <dbReference type="NCBI Taxonomy" id="2750995"/>
    <lineage>
        <taxon>Bacteria</taxon>
        <taxon>Pseudomonadati</taxon>
        <taxon>Pseudomonadota</taxon>
        <taxon>Alphaproteobacteria</taxon>
        <taxon>Hyphomicrobiales</taxon>
        <taxon>Bartonellaceae</taxon>
        <taxon>Bartonella</taxon>
    </lineage>
</organism>
<dbReference type="PROSITE" id="PS00061">
    <property type="entry name" value="ADH_SHORT"/>
    <property type="match status" value="1"/>
</dbReference>
<dbReference type="KEGG" id="bapi:BBC0122_003840"/>
<accession>A0A1U9MFL3</accession>
<dbReference type="Pfam" id="PF13561">
    <property type="entry name" value="adh_short_C2"/>
    <property type="match status" value="1"/>
</dbReference>
<dbReference type="InterPro" id="IPR020904">
    <property type="entry name" value="Sc_DH/Rdtase_CS"/>
</dbReference>
<evidence type="ECO:0000313" key="4">
    <source>
        <dbReference type="Proteomes" id="UP000189632"/>
    </source>
</evidence>
<dbReference type="FunFam" id="3.40.50.720:FF:000084">
    <property type="entry name" value="Short-chain dehydrogenase reductase"/>
    <property type="match status" value="1"/>
</dbReference>
<comment type="similarity">
    <text evidence="1">Belongs to the short-chain dehydrogenases/reductases (SDR) family.</text>
</comment>
<gene>
    <name evidence="3" type="ORF">BBC0122_003840</name>
</gene>
<dbReference type="PRINTS" id="PR00081">
    <property type="entry name" value="GDHRDH"/>
</dbReference>
<dbReference type="AlphaFoldDB" id="A0A1U9MFL3"/>